<keyword evidence="6" id="KW-1133">Transmembrane helix</keyword>
<evidence type="ECO:0000256" key="5">
    <source>
        <dbReference type="SAM" id="MobiDB-lite"/>
    </source>
</evidence>
<feature type="transmembrane region" description="Helical" evidence="6">
    <location>
        <begin position="21"/>
        <end position="43"/>
    </location>
</feature>
<feature type="compositionally biased region" description="Low complexity" evidence="5">
    <location>
        <begin position="84"/>
        <end position="128"/>
    </location>
</feature>
<evidence type="ECO:0000256" key="3">
    <source>
        <dbReference type="ARBA" id="ARBA00023054"/>
    </source>
</evidence>
<feature type="coiled-coil region" evidence="4">
    <location>
        <begin position="666"/>
        <end position="693"/>
    </location>
</feature>
<dbReference type="eggNOG" id="ENOG502S1Y6">
    <property type="taxonomic scope" value="Eukaryota"/>
</dbReference>
<evidence type="ECO:0000256" key="4">
    <source>
        <dbReference type="SAM" id="Coils"/>
    </source>
</evidence>
<dbReference type="GO" id="GO:0005794">
    <property type="term" value="C:Golgi apparatus"/>
    <property type="evidence" value="ECO:0007669"/>
    <property type="project" value="UniProtKB-SubCell"/>
</dbReference>
<dbReference type="PANTHER" id="PTHR18921">
    <property type="entry name" value="MYOSIN HEAVY CHAIN - RELATED"/>
    <property type="match status" value="1"/>
</dbReference>
<feature type="coiled-coil region" evidence="4">
    <location>
        <begin position="325"/>
        <end position="366"/>
    </location>
</feature>
<dbReference type="PANTHER" id="PTHR18921:SF2">
    <property type="entry name" value="THYROID RECEPTOR-INTERACTING PROTEIN 11"/>
    <property type="match status" value="1"/>
</dbReference>
<keyword evidence="2" id="KW-0333">Golgi apparatus</keyword>
<keyword evidence="3 4" id="KW-0175">Coiled coil</keyword>
<evidence type="ECO:0000256" key="2">
    <source>
        <dbReference type="ARBA" id="ARBA00023034"/>
    </source>
</evidence>
<evidence type="ECO:0000313" key="7">
    <source>
        <dbReference type="EMBL" id="EEH53107.1"/>
    </source>
</evidence>
<evidence type="ECO:0000256" key="6">
    <source>
        <dbReference type="SAM" id="Phobius"/>
    </source>
</evidence>
<accession>C1N2Z1</accession>
<dbReference type="RefSeq" id="XP_003062288.1">
    <property type="nucleotide sequence ID" value="XM_003062242.1"/>
</dbReference>
<keyword evidence="8" id="KW-1185">Reference proteome</keyword>
<dbReference type="OrthoDB" id="6105421at2759"/>
<organism evidence="8">
    <name type="scientific">Micromonas pusilla (strain CCMP1545)</name>
    <name type="common">Picoplanktonic green alga</name>
    <dbReference type="NCBI Taxonomy" id="564608"/>
    <lineage>
        <taxon>Eukaryota</taxon>
        <taxon>Viridiplantae</taxon>
        <taxon>Chlorophyta</taxon>
        <taxon>Mamiellophyceae</taxon>
        <taxon>Mamiellales</taxon>
        <taxon>Mamiellaceae</taxon>
        <taxon>Micromonas</taxon>
    </lineage>
</organism>
<keyword evidence="6" id="KW-0812">Transmembrane</keyword>
<dbReference type="GeneID" id="9687959"/>
<feature type="region of interest" description="Disordered" evidence="5">
    <location>
        <begin position="302"/>
        <end position="322"/>
    </location>
</feature>
<feature type="compositionally biased region" description="Basic and acidic residues" evidence="5">
    <location>
        <begin position="309"/>
        <end position="319"/>
    </location>
</feature>
<dbReference type="KEGG" id="mpp:MICPUCDRAFT_51972"/>
<feature type="region of interest" description="Disordered" evidence="5">
    <location>
        <begin position="863"/>
        <end position="902"/>
    </location>
</feature>
<sequence>MSSLQENAPLLRRPAKSSRGVSAARVASAVALVLGVALAAFVATTRGATSIESSQVALGAERAPRVATLAAADGDDADAPAPAPSADDANATAPAPSGDDANATAPAPSADDANATAPAPSADDSADDANTTYVAADSSAADAEADKKAKFIKAAEEAATAANKHLEDILEKLTAAENKLSEKLTGNTDLGGRIHDRTDFVQKALQKVEKLHHALEGSLANIDKDISDDQAKCYLHRYRDLRGAFGHNIARAKKHWVDHGRHEHRTLDCDYITNEEAQCYLNRYSDLRRAFGHNIGAAKRHWNKHGKKEGRDKECDSHKQVKSSKAKFTKKIAAFKTRAADLKEKLKALEVRTADTQKQHDALQAKDEDAKKKVATAKKAVDETPATPPAEGASVACLDGKGTGVLRVMNDGGRLRQYASMANVHEWDPSGKITKIDCAPYDIITDPRLTSKAAYDAELKEKAEQAAIPPEGASVKCLAGVPPLTECAACKNTTIYRVIDDVGTLSAYDTPEIASSWGMEPVVKNDCSKYHINGTITETKEEHEAAAKAAADAAAAEAAAMQNQPTMDRIANLTTDIKKVGAKLNQTSLAEVKETLANTSAIVGTISSKQPEIAAAIEALKKKLSDSSLTIAEKKELLEKNNVTIAALRAKIVELNATNAEEHATLQNTLANLSNMTSRAEAYKAKMDAMANETHVPVAVDMPAPPVPTSPVHDRALEEHDIAAMFEHELKEIIKHLDAQYNKTHDHDDDHDGDIDGDHDGDHEHLAEHFFEPPLNHEVGDLPAGFPTAMEDHAGIQNGVAFIENCGVPQDIVDFLNKTDSNIEKLEEYFKDHPHYGTFDIAAMLKEMETTWKEHGVCHLDDDDDDDHYNYDPTGKIQKPDDPAQAAALKEQIVHPTPPSEV</sequence>
<dbReference type="GO" id="GO:0006888">
    <property type="term" value="P:endoplasmic reticulum to Golgi vesicle-mediated transport"/>
    <property type="evidence" value="ECO:0007669"/>
    <property type="project" value="TreeGrafter"/>
</dbReference>
<feature type="region of interest" description="Disordered" evidence="5">
    <location>
        <begin position="74"/>
        <end position="128"/>
    </location>
</feature>
<dbReference type="Proteomes" id="UP000001876">
    <property type="component" value="Unassembled WGS sequence"/>
</dbReference>
<gene>
    <name evidence="7" type="ORF">MICPUCDRAFT_51972</name>
</gene>
<dbReference type="AlphaFoldDB" id="C1N2Z1"/>
<dbReference type="EMBL" id="GG663746">
    <property type="protein sequence ID" value="EEH53107.1"/>
    <property type="molecule type" value="Genomic_DNA"/>
</dbReference>
<protein>
    <submittedName>
        <fullName evidence="7">Predicted protein</fullName>
    </submittedName>
</protein>
<dbReference type="GO" id="GO:0007030">
    <property type="term" value="P:Golgi organization"/>
    <property type="evidence" value="ECO:0007669"/>
    <property type="project" value="TreeGrafter"/>
</dbReference>
<evidence type="ECO:0000256" key="1">
    <source>
        <dbReference type="ARBA" id="ARBA00004555"/>
    </source>
</evidence>
<keyword evidence="6" id="KW-0472">Membrane</keyword>
<evidence type="ECO:0000313" key="8">
    <source>
        <dbReference type="Proteomes" id="UP000001876"/>
    </source>
</evidence>
<reference evidence="7 8" key="1">
    <citation type="journal article" date="2009" name="Science">
        <title>Green evolution and dynamic adaptations revealed by genomes of the marine picoeukaryotes Micromonas.</title>
        <authorList>
            <person name="Worden A.Z."/>
            <person name="Lee J.H."/>
            <person name="Mock T."/>
            <person name="Rouze P."/>
            <person name="Simmons M.P."/>
            <person name="Aerts A.L."/>
            <person name="Allen A.E."/>
            <person name="Cuvelier M.L."/>
            <person name="Derelle E."/>
            <person name="Everett M.V."/>
            <person name="Foulon E."/>
            <person name="Grimwood J."/>
            <person name="Gundlach H."/>
            <person name="Henrissat B."/>
            <person name="Napoli C."/>
            <person name="McDonald S.M."/>
            <person name="Parker M.S."/>
            <person name="Rombauts S."/>
            <person name="Salamov A."/>
            <person name="Von Dassow P."/>
            <person name="Badger J.H."/>
            <person name="Coutinho P.M."/>
            <person name="Demir E."/>
            <person name="Dubchak I."/>
            <person name="Gentemann C."/>
            <person name="Eikrem W."/>
            <person name="Gready J.E."/>
            <person name="John U."/>
            <person name="Lanier W."/>
            <person name="Lindquist E.A."/>
            <person name="Lucas S."/>
            <person name="Mayer K.F."/>
            <person name="Moreau H."/>
            <person name="Not F."/>
            <person name="Otillar R."/>
            <person name="Panaud O."/>
            <person name="Pangilinan J."/>
            <person name="Paulsen I."/>
            <person name="Piegu B."/>
            <person name="Poliakov A."/>
            <person name="Robbens S."/>
            <person name="Schmutz J."/>
            <person name="Toulza E."/>
            <person name="Wyss T."/>
            <person name="Zelensky A."/>
            <person name="Zhou K."/>
            <person name="Armbrust E.V."/>
            <person name="Bhattacharya D."/>
            <person name="Goodenough U.W."/>
            <person name="Van de Peer Y."/>
            <person name="Grigoriev I.V."/>
        </authorList>
    </citation>
    <scope>NUCLEOTIDE SEQUENCE [LARGE SCALE GENOMIC DNA]</scope>
    <source>
        <strain evidence="7 8">CCMP1545</strain>
    </source>
</reference>
<name>C1N2Z1_MICPC</name>
<comment type="subcellular location">
    <subcellularLocation>
        <location evidence="1">Golgi apparatus</location>
    </subcellularLocation>
</comment>
<proteinExistence type="predicted"/>
<dbReference type="GO" id="GO:0031267">
    <property type="term" value="F:small GTPase binding"/>
    <property type="evidence" value="ECO:0007669"/>
    <property type="project" value="TreeGrafter"/>
</dbReference>
<feature type="coiled-coil region" evidence="4">
    <location>
        <begin position="152"/>
        <end position="183"/>
    </location>
</feature>